<comment type="caution">
    <text evidence="1">The sequence shown here is derived from an EMBL/GenBank/DDBJ whole genome shotgun (WGS) entry which is preliminary data.</text>
</comment>
<accession>A0A839IRG5</accession>
<organism evidence="1 2">
    <name type="scientific">Oceanospirillum sediminis</name>
    <dbReference type="NCBI Taxonomy" id="2760088"/>
    <lineage>
        <taxon>Bacteria</taxon>
        <taxon>Pseudomonadati</taxon>
        <taxon>Pseudomonadota</taxon>
        <taxon>Gammaproteobacteria</taxon>
        <taxon>Oceanospirillales</taxon>
        <taxon>Oceanospirillaceae</taxon>
        <taxon>Oceanospirillum</taxon>
    </lineage>
</organism>
<dbReference type="Pfam" id="PF11112">
    <property type="entry name" value="PyocinActivator"/>
    <property type="match status" value="1"/>
</dbReference>
<gene>
    <name evidence="1" type="ORF">H4O21_10740</name>
</gene>
<dbReference type="Proteomes" id="UP000565262">
    <property type="component" value="Unassembled WGS sequence"/>
</dbReference>
<sequence length="77" mass="8768">MRTDFALLAIYQQTLIPLEVFCTKEMGISFVTAKNQLSANIFPIPVIRENRKLLVHIDDAAHWIDTQRKKAINNTAA</sequence>
<dbReference type="InterPro" id="IPR020518">
    <property type="entry name" value="Tscrpt_reg_PrtN"/>
</dbReference>
<evidence type="ECO:0000313" key="2">
    <source>
        <dbReference type="Proteomes" id="UP000565262"/>
    </source>
</evidence>
<dbReference type="RefSeq" id="WP_182808865.1">
    <property type="nucleotide sequence ID" value="NZ_JACJFM010000011.1"/>
</dbReference>
<dbReference type="AlphaFoldDB" id="A0A839IRG5"/>
<dbReference type="EMBL" id="JACJFM010000011">
    <property type="protein sequence ID" value="MBB1487089.1"/>
    <property type="molecule type" value="Genomic_DNA"/>
</dbReference>
<evidence type="ECO:0000313" key="1">
    <source>
        <dbReference type="EMBL" id="MBB1487089.1"/>
    </source>
</evidence>
<name>A0A839IRG5_9GAMM</name>
<proteinExistence type="predicted"/>
<dbReference type="GO" id="GO:0006355">
    <property type="term" value="P:regulation of DNA-templated transcription"/>
    <property type="evidence" value="ECO:0007669"/>
    <property type="project" value="InterPro"/>
</dbReference>
<protein>
    <submittedName>
        <fullName evidence="1">Pyocin activator PrtN family protein</fullName>
    </submittedName>
</protein>
<keyword evidence="2" id="KW-1185">Reference proteome</keyword>
<reference evidence="1 2" key="1">
    <citation type="submission" date="2020-08" db="EMBL/GenBank/DDBJ databases">
        <title>Oceanospirillum sp. nov. isolated from marine sediment.</title>
        <authorList>
            <person name="Ji X."/>
        </authorList>
    </citation>
    <scope>NUCLEOTIDE SEQUENCE [LARGE SCALE GENOMIC DNA]</scope>
    <source>
        <strain evidence="1 2">D5</strain>
    </source>
</reference>